<dbReference type="AlphaFoldDB" id="A0A8C6Z876"/>
<organism evidence="2 3">
    <name type="scientific">Nothoprocta perdicaria</name>
    <name type="common">Chilean tinamou</name>
    <name type="synonym">Crypturus perdicarius</name>
    <dbReference type="NCBI Taxonomy" id="30464"/>
    <lineage>
        <taxon>Eukaryota</taxon>
        <taxon>Metazoa</taxon>
        <taxon>Chordata</taxon>
        <taxon>Craniata</taxon>
        <taxon>Vertebrata</taxon>
        <taxon>Euteleostomi</taxon>
        <taxon>Archelosauria</taxon>
        <taxon>Archosauria</taxon>
        <taxon>Dinosauria</taxon>
        <taxon>Saurischia</taxon>
        <taxon>Theropoda</taxon>
        <taxon>Coelurosauria</taxon>
        <taxon>Aves</taxon>
        <taxon>Palaeognathae</taxon>
        <taxon>Tinamiformes</taxon>
        <taxon>Tinamidae</taxon>
        <taxon>Nothoprocta</taxon>
    </lineage>
</organism>
<dbReference type="SUPFAM" id="SSF48726">
    <property type="entry name" value="Immunoglobulin"/>
    <property type="match status" value="1"/>
</dbReference>
<feature type="domain" description="Immunoglobulin V-set" evidence="1">
    <location>
        <begin position="16"/>
        <end position="96"/>
    </location>
</feature>
<dbReference type="PANTHER" id="PTHR15317">
    <property type="entry name" value="T-CELL SURFACE PROTEIN TACTILE"/>
    <property type="match status" value="1"/>
</dbReference>
<dbReference type="InterPro" id="IPR013783">
    <property type="entry name" value="Ig-like_fold"/>
</dbReference>
<evidence type="ECO:0000259" key="1">
    <source>
        <dbReference type="Pfam" id="PF07686"/>
    </source>
</evidence>
<dbReference type="Proteomes" id="UP000694420">
    <property type="component" value="Unplaced"/>
</dbReference>
<dbReference type="InterPro" id="IPR013106">
    <property type="entry name" value="Ig_V-set"/>
</dbReference>
<dbReference type="InterPro" id="IPR036179">
    <property type="entry name" value="Ig-like_dom_sf"/>
</dbReference>
<dbReference type="InterPro" id="IPR042381">
    <property type="entry name" value="CD96"/>
</dbReference>
<dbReference type="GO" id="GO:0007160">
    <property type="term" value="P:cell-matrix adhesion"/>
    <property type="evidence" value="ECO:0007669"/>
    <property type="project" value="TreeGrafter"/>
</dbReference>
<sequence length="109" mass="12711">MEKRWLFSMFYYIITQSKVVHALPGTDVTLVCSFPRSDHIHVVQVHWSKTDGNHPVAVAVYHPIYGALYFKSHEMSSNFSYALHLRNISFSLSGQYEWNSRIQESFRVS</sequence>
<evidence type="ECO:0000313" key="3">
    <source>
        <dbReference type="Proteomes" id="UP000694420"/>
    </source>
</evidence>
<reference evidence="2" key="1">
    <citation type="submission" date="2025-08" db="UniProtKB">
        <authorList>
            <consortium name="Ensembl"/>
        </authorList>
    </citation>
    <scope>IDENTIFICATION</scope>
</reference>
<dbReference type="Gene3D" id="2.60.40.10">
    <property type="entry name" value="Immunoglobulins"/>
    <property type="match status" value="1"/>
</dbReference>
<proteinExistence type="predicted"/>
<keyword evidence="3" id="KW-1185">Reference proteome</keyword>
<evidence type="ECO:0000313" key="2">
    <source>
        <dbReference type="Ensembl" id="ENSNPEP00000011626.1"/>
    </source>
</evidence>
<name>A0A8C6Z876_NOTPE</name>
<reference evidence="2" key="2">
    <citation type="submission" date="2025-09" db="UniProtKB">
        <authorList>
            <consortium name="Ensembl"/>
        </authorList>
    </citation>
    <scope>IDENTIFICATION</scope>
</reference>
<protein>
    <submittedName>
        <fullName evidence="2">CD96 molecule</fullName>
    </submittedName>
</protein>
<dbReference type="Pfam" id="PF07686">
    <property type="entry name" value="V-set"/>
    <property type="match status" value="1"/>
</dbReference>
<dbReference type="GO" id="GO:0006954">
    <property type="term" value="P:inflammatory response"/>
    <property type="evidence" value="ECO:0007669"/>
    <property type="project" value="TreeGrafter"/>
</dbReference>
<accession>A0A8C6Z876</accession>
<dbReference type="Ensembl" id="ENSNPET00000011928.1">
    <property type="protein sequence ID" value="ENSNPEP00000011626.1"/>
    <property type="gene ID" value="ENSNPEG00000008714.1"/>
</dbReference>
<dbReference type="PANTHER" id="PTHR15317:SF1">
    <property type="entry name" value="T-CELL SURFACE PROTEIN TACTILE"/>
    <property type="match status" value="1"/>
</dbReference>